<accession>A0ACB7SBY0</accession>
<gene>
    <name evidence="1" type="ORF">HPB50_002877</name>
</gene>
<sequence>MMWPKAEGYPTKLHGGARLVVTRPQQPSLFRDHTSVDLVGTCRDAPHCHDARHRGVPALTLCARALWTSSAGDTSRDAHTAAPHVEARCGAPKATMSQAEAEEQLGEPAARE</sequence>
<comment type="caution">
    <text evidence="1">The sequence shown here is derived from an EMBL/GenBank/DDBJ whole genome shotgun (WGS) entry which is preliminary data.</text>
</comment>
<proteinExistence type="predicted"/>
<evidence type="ECO:0000313" key="1">
    <source>
        <dbReference type="EMBL" id="KAH6932115.1"/>
    </source>
</evidence>
<name>A0ACB7SBY0_HYAAI</name>
<organism evidence="1 2">
    <name type="scientific">Hyalomma asiaticum</name>
    <name type="common">Tick</name>
    <dbReference type="NCBI Taxonomy" id="266040"/>
    <lineage>
        <taxon>Eukaryota</taxon>
        <taxon>Metazoa</taxon>
        <taxon>Ecdysozoa</taxon>
        <taxon>Arthropoda</taxon>
        <taxon>Chelicerata</taxon>
        <taxon>Arachnida</taxon>
        <taxon>Acari</taxon>
        <taxon>Parasitiformes</taxon>
        <taxon>Ixodida</taxon>
        <taxon>Ixodoidea</taxon>
        <taxon>Ixodidae</taxon>
        <taxon>Hyalomminae</taxon>
        <taxon>Hyalomma</taxon>
    </lineage>
</organism>
<protein>
    <submittedName>
        <fullName evidence="1">Uncharacterized protein</fullName>
    </submittedName>
</protein>
<evidence type="ECO:0000313" key="2">
    <source>
        <dbReference type="Proteomes" id="UP000821845"/>
    </source>
</evidence>
<dbReference type="Proteomes" id="UP000821845">
    <property type="component" value="Chromosome 4"/>
</dbReference>
<keyword evidence="2" id="KW-1185">Reference proteome</keyword>
<reference evidence="1" key="1">
    <citation type="submission" date="2020-05" db="EMBL/GenBank/DDBJ databases">
        <title>Large-scale comparative analyses of tick genomes elucidate their genetic diversity and vector capacities.</title>
        <authorList>
            <person name="Jia N."/>
            <person name="Wang J."/>
            <person name="Shi W."/>
            <person name="Du L."/>
            <person name="Sun Y."/>
            <person name="Zhan W."/>
            <person name="Jiang J."/>
            <person name="Wang Q."/>
            <person name="Zhang B."/>
            <person name="Ji P."/>
            <person name="Sakyi L.B."/>
            <person name="Cui X."/>
            <person name="Yuan T."/>
            <person name="Jiang B."/>
            <person name="Yang W."/>
            <person name="Lam T.T.-Y."/>
            <person name="Chang Q."/>
            <person name="Ding S."/>
            <person name="Wang X."/>
            <person name="Zhu J."/>
            <person name="Ruan X."/>
            <person name="Zhao L."/>
            <person name="Wei J."/>
            <person name="Que T."/>
            <person name="Du C."/>
            <person name="Cheng J."/>
            <person name="Dai P."/>
            <person name="Han X."/>
            <person name="Huang E."/>
            <person name="Gao Y."/>
            <person name="Liu J."/>
            <person name="Shao H."/>
            <person name="Ye R."/>
            <person name="Li L."/>
            <person name="Wei W."/>
            <person name="Wang X."/>
            <person name="Wang C."/>
            <person name="Yang T."/>
            <person name="Huo Q."/>
            <person name="Li W."/>
            <person name="Guo W."/>
            <person name="Chen H."/>
            <person name="Zhou L."/>
            <person name="Ni X."/>
            <person name="Tian J."/>
            <person name="Zhou Y."/>
            <person name="Sheng Y."/>
            <person name="Liu T."/>
            <person name="Pan Y."/>
            <person name="Xia L."/>
            <person name="Li J."/>
            <person name="Zhao F."/>
            <person name="Cao W."/>
        </authorList>
    </citation>
    <scope>NUCLEOTIDE SEQUENCE</scope>
    <source>
        <strain evidence="1">Hyas-2018</strain>
    </source>
</reference>
<dbReference type="EMBL" id="CM023484">
    <property type="protein sequence ID" value="KAH6932115.1"/>
    <property type="molecule type" value="Genomic_DNA"/>
</dbReference>